<reference evidence="1 3" key="1">
    <citation type="journal article" date="2012" name="Nature">
        <title>Algal genomes reveal evolutionary mosaicism and the fate of nucleomorphs.</title>
        <authorList>
            <consortium name="DOE Joint Genome Institute"/>
            <person name="Curtis B.A."/>
            <person name="Tanifuji G."/>
            <person name="Burki F."/>
            <person name="Gruber A."/>
            <person name="Irimia M."/>
            <person name="Maruyama S."/>
            <person name="Arias M.C."/>
            <person name="Ball S.G."/>
            <person name="Gile G.H."/>
            <person name="Hirakawa Y."/>
            <person name="Hopkins J.F."/>
            <person name="Kuo A."/>
            <person name="Rensing S.A."/>
            <person name="Schmutz J."/>
            <person name="Symeonidi A."/>
            <person name="Elias M."/>
            <person name="Eveleigh R.J."/>
            <person name="Herman E.K."/>
            <person name="Klute M.J."/>
            <person name="Nakayama T."/>
            <person name="Obornik M."/>
            <person name="Reyes-Prieto A."/>
            <person name="Armbrust E.V."/>
            <person name="Aves S.J."/>
            <person name="Beiko R.G."/>
            <person name="Coutinho P."/>
            <person name="Dacks J.B."/>
            <person name="Durnford D.G."/>
            <person name="Fast N.M."/>
            <person name="Green B.R."/>
            <person name="Grisdale C.J."/>
            <person name="Hempel F."/>
            <person name="Henrissat B."/>
            <person name="Hoppner M.P."/>
            <person name="Ishida K."/>
            <person name="Kim E."/>
            <person name="Koreny L."/>
            <person name="Kroth P.G."/>
            <person name="Liu Y."/>
            <person name="Malik S.B."/>
            <person name="Maier U.G."/>
            <person name="McRose D."/>
            <person name="Mock T."/>
            <person name="Neilson J.A."/>
            <person name="Onodera N.T."/>
            <person name="Poole A.M."/>
            <person name="Pritham E.J."/>
            <person name="Richards T.A."/>
            <person name="Rocap G."/>
            <person name="Roy S.W."/>
            <person name="Sarai C."/>
            <person name="Schaack S."/>
            <person name="Shirato S."/>
            <person name="Slamovits C.H."/>
            <person name="Spencer D.F."/>
            <person name="Suzuki S."/>
            <person name="Worden A.Z."/>
            <person name="Zauner S."/>
            <person name="Barry K."/>
            <person name="Bell C."/>
            <person name="Bharti A.K."/>
            <person name="Crow J.A."/>
            <person name="Grimwood J."/>
            <person name="Kramer R."/>
            <person name="Lindquist E."/>
            <person name="Lucas S."/>
            <person name="Salamov A."/>
            <person name="McFadden G.I."/>
            <person name="Lane C.E."/>
            <person name="Keeling P.J."/>
            <person name="Gray M.W."/>
            <person name="Grigoriev I.V."/>
            <person name="Archibald J.M."/>
        </authorList>
    </citation>
    <scope>NUCLEOTIDE SEQUENCE</scope>
    <source>
        <strain evidence="1 3">CCMP2712</strain>
    </source>
</reference>
<dbReference type="PaxDb" id="55529-EKX51259"/>
<evidence type="ECO:0000313" key="1">
    <source>
        <dbReference type="EMBL" id="EKX51259.1"/>
    </source>
</evidence>
<reference evidence="2" key="3">
    <citation type="submission" date="2015-06" db="UniProtKB">
        <authorList>
            <consortium name="EnsemblProtists"/>
        </authorList>
    </citation>
    <scope>IDENTIFICATION</scope>
</reference>
<dbReference type="RefSeq" id="XP_005838239.1">
    <property type="nucleotide sequence ID" value="XM_005838182.1"/>
</dbReference>
<evidence type="ECO:0000313" key="2">
    <source>
        <dbReference type="EnsemblProtists" id="EKX51259"/>
    </source>
</evidence>
<dbReference type="GeneID" id="17307835"/>
<evidence type="ECO:0000313" key="3">
    <source>
        <dbReference type="Proteomes" id="UP000011087"/>
    </source>
</evidence>
<name>L1JSI7_GUITC</name>
<dbReference type="HOGENOM" id="CLU_2337995_0_0_1"/>
<accession>L1JSI7</accession>
<reference evidence="3" key="2">
    <citation type="submission" date="2012-11" db="EMBL/GenBank/DDBJ databases">
        <authorList>
            <person name="Kuo A."/>
            <person name="Curtis B.A."/>
            <person name="Tanifuji G."/>
            <person name="Burki F."/>
            <person name="Gruber A."/>
            <person name="Irimia M."/>
            <person name="Maruyama S."/>
            <person name="Arias M.C."/>
            <person name="Ball S.G."/>
            <person name="Gile G.H."/>
            <person name="Hirakawa Y."/>
            <person name="Hopkins J.F."/>
            <person name="Rensing S.A."/>
            <person name="Schmutz J."/>
            <person name="Symeonidi A."/>
            <person name="Elias M."/>
            <person name="Eveleigh R.J."/>
            <person name="Herman E.K."/>
            <person name="Klute M.J."/>
            <person name="Nakayama T."/>
            <person name="Obornik M."/>
            <person name="Reyes-Prieto A."/>
            <person name="Armbrust E.V."/>
            <person name="Aves S.J."/>
            <person name="Beiko R.G."/>
            <person name="Coutinho P."/>
            <person name="Dacks J.B."/>
            <person name="Durnford D.G."/>
            <person name="Fast N.M."/>
            <person name="Green B.R."/>
            <person name="Grisdale C."/>
            <person name="Hempe F."/>
            <person name="Henrissat B."/>
            <person name="Hoppner M.P."/>
            <person name="Ishida K.-I."/>
            <person name="Kim E."/>
            <person name="Koreny L."/>
            <person name="Kroth P.G."/>
            <person name="Liu Y."/>
            <person name="Malik S.-B."/>
            <person name="Maier U.G."/>
            <person name="McRose D."/>
            <person name="Mock T."/>
            <person name="Neilson J.A."/>
            <person name="Onodera N.T."/>
            <person name="Poole A.M."/>
            <person name="Pritham E.J."/>
            <person name="Richards T.A."/>
            <person name="Rocap G."/>
            <person name="Roy S.W."/>
            <person name="Sarai C."/>
            <person name="Schaack S."/>
            <person name="Shirato S."/>
            <person name="Slamovits C.H."/>
            <person name="Spencer D.F."/>
            <person name="Suzuki S."/>
            <person name="Worden A.Z."/>
            <person name="Zauner S."/>
            <person name="Barry K."/>
            <person name="Bell C."/>
            <person name="Bharti A.K."/>
            <person name="Crow J.A."/>
            <person name="Grimwood J."/>
            <person name="Kramer R."/>
            <person name="Lindquist E."/>
            <person name="Lucas S."/>
            <person name="Salamov A."/>
            <person name="McFadden G.I."/>
            <person name="Lane C.E."/>
            <person name="Keeling P.J."/>
            <person name="Gray M.W."/>
            <person name="Grigoriev I.V."/>
            <person name="Archibald J.M."/>
        </authorList>
    </citation>
    <scope>NUCLEOTIDE SEQUENCE</scope>
    <source>
        <strain evidence="3">CCMP2712</strain>
    </source>
</reference>
<protein>
    <submittedName>
        <fullName evidence="1 2">Uncharacterized protein</fullName>
    </submittedName>
</protein>
<gene>
    <name evidence="1" type="ORF">GUITHDRAFT_151025</name>
</gene>
<dbReference type="KEGG" id="gtt:GUITHDRAFT_151025"/>
<sequence length="98" mass="11248">MRLCMDSVRTEPLGMMLPENILDECSERQHNNENSDLCDICDILGITVERFESFSMGKKKALCSLALSIRYLTRQQELDGGNLDGKLLPCQKPFFRFE</sequence>
<dbReference type="EMBL" id="JH992976">
    <property type="protein sequence ID" value="EKX51259.1"/>
    <property type="molecule type" value="Genomic_DNA"/>
</dbReference>
<keyword evidence="3" id="KW-1185">Reference proteome</keyword>
<dbReference type="EnsemblProtists" id="EKX51259">
    <property type="protein sequence ID" value="EKX51259"/>
    <property type="gene ID" value="GUITHDRAFT_151025"/>
</dbReference>
<dbReference type="AlphaFoldDB" id="L1JSI7"/>
<dbReference type="Proteomes" id="UP000011087">
    <property type="component" value="Unassembled WGS sequence"/>
</dbReference>
<organism evidence="1">
    <name type="scientific">Guillardia theta (strain CCMP2712)</name>
    <name type="common">Cryptophyte</name>
    <dbReference type="NCBI Taxonomy" id="905079"/>
    <lineage>
        <taxon>Eukaryota</taxon>
        <taxon>Cryptophyceae</taxon>
        <taxon>Pyrenomonadales</taxon>
        <taxon>Geminigeraceae</taxon>
        <taxon>Guillardia</taxon>
    </lineage>
</organism>
<proteinExistence type="predicted"/>